<gene>
    <name evidence="1" type="ORF">RFULGI_LOCUS15047</name>
</gene>
<proteinExistence type="predicted"/>
<feature type="non-terminal residue" evidence="1">
    <location>
        <position position="55"/>
    </location>
</feature>
<organism evidence="1 2">
    <name type="scientific">Racocetra fulgida</name>
    <dbReference type="NCBI Taxonomy" id="60492"/>
    <lineage>
        <taxon>Eukaryota</taxon>
        <taxon>Fungi</taxon>
        <taxon>Fungi incertae sedis</taxon>
        <taxon>Mucoromycota</taxon>
        <taxon>Glomeromycotina</taxon>
        <taxon>Glomeromycetes</taxon>
        <taxon>Diversisporales</taxon>
        <taxon>Gigasporaceae</taxon>
        <taxon>Racocetra</taxon>
    </lineage>
</organism>
<accession>A0A9N9J9I2</accession>
<protein>
    <submittedName>
        <fullName evidence="1">10632_t:CDS:1</fullName>
    </submittedName>
</protein>
<evidence type="ECO:0000313" key="2">
    <source>
        <dbReference type="Proteomes" id="UP000789396"/>
    </source>
</evidence>
<dbReference type="EMBL" id="CAJVPZ010046377">
    <property type="protein sequence ID" value="CAG8770869.1"/>
    <property type="molecule type" value="Genomic_DNA"/>
</dbReference>
<feature type="non-terminal residue" evidence="1">
    <location>
        <position position="1"/>
    </location>
</feature>
<dbReference type="AlphaFoldDB" id="A0A9N9J9I2"/>
<name>A0A9N9J9I2_9GLOM</name>
<sequence>LLLSKHQNEATAIKNKNIKKLVSKRILSECQNEAAITKERNTKKAILQLIKDLQQ</sequence>
<comment type="caution">
    <text evidence="1">The sequence shown here is derived from an EMBL/GenBank/DDBJ whole genome shotgun (WGS) entry which is preliminary data.</text>
</comment>
<evidence type="ECO:0000313" key="1">
    <source>
        <dbReference type="EMBL" id="CAG8770869.1"/>
    </source>
</evidence>
<keyword evidence="2" id="KW-1185">Reference proteome</keyword>
<dbReference type="Proteomes" id="UP000789396">
    <property type="component" value="Unassembled WGS sequence"/>
</dbReference>
<reference evidence="1" key="1">
    <citation type="submission" date="2021-06" db="EMBL/GenBank/DDBJ databases">
        <authorList>
            <person name="Kallberg Y."/>
            <person name="Tangrot J."/>
            <person name="Rosling A."/>
        </authorList>
    </citation>
    <scope>NUCLEOTIDE SEQUENCE</scope>
    <source>
        <strain evidence="1">IN212</strain>
    </source>
</reference>